<feature type="transmembrane region" description="Helical" evidence="1">
    <location>
        <begin position="37"/>
        <end position="55"/>
    </location>
</feature>
<keyword evidence="3" id="KW-1185">Reference proteome</keyword>
<evidence type="ECO:0000256" key="1">
    <source>
        <dbReference type="SAM" id="Phobius"/>
    </source>
</evidence>
<gene>
    <name evidence="2" type="ORF">OGM63_18305</name>
</gene>
<protein>
    <submittedName>
        <fullName evidence="2">Uncharacterized protein</fullName>
    </submittedName>
</protein>
<organism evidence="2 3">
    <name type="scientific">Plectonema radiosum NIES-515</name>
    <dbReference type="NCBI Taxonomy" id="2986073"/>
    <lineage>
        <taxon>Bacteria</taxon>
        <taxon>Bacillati</taxon>
        <taxon>Cyanobacteriota</taxon>
        <taxon>Cyanophyceae</taxon>
        <taxon>Oscillatoriophycideae</taxon>
        <taxon>Oscillatoriales</taxon>
        <taxon>Microcoleaceae</taxon>
        <taxon>Plectonema</taxon>
    </lineage>
</organism>
<keyword evidence="1" id="KW-0472">Membrane</keyword>
<proteinExistence type="predicted"/>
<keyword evidence="1" id="KW-0812">Transmembrane</keyword>
<comment type="caution">
    <text evidence="2">The sequence shown here is derived from an EMBL/GenBank/DDBJ whole genome shotgun (WGS) entry which is preliminary data.</text>
</comment>
<feature type="transmembrane region" description="Helical" evidence="1">
    <location>
        <begin position="7"/>
        <end position="25"/>
    </location>
</feature>
<dbReference type="Proteomes" id="UP001526143">
    <property type="component" value="Unassembled WGS sequence"/>
</dbReference>
<dbReference type="EMBL" id="JAOWRF010000258">
    <property type="protein sequence ID" value="MCV3215443.1"/>
    <property type="molecule type" value="Genomic_DNA"/>
</dbReference>
<evidence type="ECO:0000313" key="2">
    <source>
        <dbReference type="EMBL" id="MCV3215443.1"/>
    </source>
</evidence>
<name>A0ABT3B258_9CYAN</name>
<keyword evidence="1" id="KW-1133">Transmembrane helix</keyword>
<accession>A0ABT3B258</accession>
<feature type="non-terminal residue" evidence="2">
    <location>
        <position position="67"/>
    </location>
</feature>
<reference evidence="2 3" key="1">
    <citation type="submission" date="2022-10" db="EMBL/GenBank/DDBJ databases">
        <title>Identification of biosynthetic pathway for the production of the potent trypsin inhibitor radiosumin.</title>
        <authorList>
            <person name="Fewer D.P."/>
            <person name="Delbaje E."/>
            <person name="Ouyang X."/>
            <person name="Agostino P.D."/>
            <person name="Wahlsten M."/>
            <person name="Jokela J."/>
            <person name="Permi P."/>
            <person name="Haapaniemi E."/>
            <person name="Koistinen H."/>
        </authorList>
    </citation>
    <scope>NUCLEOTIDE SEQUENCE [LARGE SCALE GENOMIC DNA]</scope>
    <source>
        <strain evidence="2 3">NIES-515</strain>
    </source>
</reference>
<sequence length="67" mass="7046">MENQIGFVVKVFIVSALMSLLIRYICPSLGIGGTTSNVLIMVLSPSLIIAIALLSRLPSKGEGERGG</sequence>
<evidence type="ECO:0000313" key="3">
    <source>
        <dbReference type="Proteomes" id="UP001526143"/>
    </source>
</evidence>